<name>A0A8J7KG04_9ACTN</name>
<sequence>MRRAVVLVVLLALTTGCFGGLGGYPKPADLTPEGLVGVWRTSDGGRAVEFTAEGDFYATDVGFMFLDFDGGRLANGTDLRREKVSGSGQWALDPAGDRTGAPVSRVGLHFDALGGGAHRAAMEIHAQWSDSGIALVHYVGDPDSNDTISYVKCAANCPNPAEGHPVPGERIGATAGQMAGTWRDVEHGGSITLDKDGRFRGSDFSYQFDVRWFGPGVLPGTGTWSVERPPGDRAGALAGIRLLFGEVAGHAVHGDNRTMRVYRIGEVMALVSVTSDPTVNPRFVYMRCGECG</sequence>
<organism evidence="1 2">
    <name type="scientific">Longispora fulva</name>
    <dbReference type="NCBI Taxonomy" id="619741"/>
    <lineage>
        <taxon>Bacteria</taxon>
        <taxon>Bacillati</taxon>
        <taxon>Actinomycetota</taxon>
        <taxon>Actinomycetes</taxon>
        <taxon>Micromonosporales</taxon>
        <taxon>Micromonosporaceae</taxon>
        <taxon>Longispora</taxon>
    </lineage>
</organism>
<accession>A0A8J7KG04</accession>
<keyword evidence="2" id="KW-1185">Reference proteome</keyword>
<proteinExistence type="predicted"/>
<dbReference type="PROSITE" id="PS51257">
    <property type="entry name" value="PROKAR_LIPOPROTEIN"/>
    <property type="match status" value="1"/>
</dbReference>
<comment type="caution">
    <text evidence="1">The sequence shown here is derived from an EMBL/GenBank/DDBJ whole genome shotgun (WGS) entry which is preliminary data.</text>
</comment>
<protein>
    <submittedName>
        <fullName evidence="1">Uncharacterized protein</fullName>
    </submittedName>
</protein>
<dbReference type="RefSeq" id="WP_197001634.1">
    <property type="nucleotide sequence ID" value="NZ_BONS01000028.1"/>
</dbReference>
<dbReference type="AlphaFoldDB" id="A0A8J7KG04"/>
<dbReference type="EMBL" id="JADOUF010000001">
    <property type="protein sequence ID" value="MBG6134389.1"/>
    <property type="molecule type" value="Genomic_DNA"/>
</dbReference>
<reference evidence="1" key="1">
    <citation type="submission" date="2020-11" db="EMBL/GenBank/DDBJ databases">
        <title>Sequencing the genomes of 1000 actinobacteria strains.</title>
        <authorList>
            <person name="Klenk H.-P."/>
        </authorList>
    </citation>
    <scope>NUCLEOTIDE SEQUENCE</scope>
    <source>
        <strain evidence="1">DSM 45356</strain>
    </source>
</reference>
<dbReference type="Proteomes" id="UP000622552">
    <property type="component" value="Unassembled WGS sequence"/>
</dbReference>
<evidence type="ECO:0000313" key="1">
    <source>
        <dbReference type="EMBL" id="MBG6134389.1"/>
    </source>
</evidence>
<gene>
    <name evidence="1" type="ORF">IW245_000583</name>
</gene>
<evidence type="ECO:0000313" key="2">
    <source>
        <dbReference type="Proteomes" id="UP000622552"/>
    </source>
</evidence>